<dbReference type="AlphaFoldDB" id="E8LZF8"/>
<organism evidence="2 3">
    <name type="scientific">Vibrio brasiliensis LMG 20546</name>
    <dbReference type="NCBI Taxonomy" id="945543"/>
    <lineage>
        <taxon>Bacteria</taxon>
        <taxon>Pseudomonadati</taxon>
        <taxon>Pseudomonadota</taxon>
        <taxon>Gammaproteobacteria</taxon>
        <taxon>Vibrionales</taxon>
        <taxon>Vibrionaceae</taxon>
        <taxon>Vibrio</taxon>
        <taxon>Vibrio oreintalis group</taxon>
    </lineage>
</organism>
<feature type="transmembrane region" description="Helical" evidence="1">
    <location>
        <begin position="30"/>
        <end position="48"/>
    </location>
</feature>
<evidence type="ECO:0000313" key="2">
    <source>
        <dbReference type="EMBL" id="EGA63977.1"/>
    </source>
</evidence>
<gene>
    <name evidence="2" type="ORF">VIBR0546_21315</name>
</gene>
<sequence length="49" mass="5662">MYHTYIKELSVKSFQQPPLKTPINRTGKRWDLTSFSVGMISAFALVILF</sequence>
<reference evidence="2 3" key="1">
    <citation type="journal article" date="2012" name="Int. J. Syst. Evol. Microbiol.">
        <title>Vibrio caribbeanicus sp. nov., isolated from the marine sponge Scleritoderma cyanea.</title>
        <authorList>
            <person name="Hoffmann M."/>
            <person name="Monday S.R."/>
            <person name="Allard M.W."/>
            <person name="Strain E.A."/>
            <person name="Whittaker P."/>
            <person name="Naum M."/>
            <person name="McCarthy P.J."/>
            <person name="Lopez J.V."/>
            <person name="Fischer M."/>
            <person name="Brown E.W."/>
        </authorList>
    </citation>
    <scope>NUCLEOTIDE SEQUENCE [LARGE SCALE GENOMIC DNA]</scope>
    <source>
        <strain evidence="2 3">LMG 20546</strain>
    </source>
</reference>
<evidence type="ECO:0000256" key="1">
    <source>
        <dbReference type="SAM" id="Phobius"/>
    </source>
</evidence>
<proteinExistence type="predicted"/>
<dbReference type="Proteomes" id="UP000004371">
    <property type="component" value="Unassembled WGS sequence"/>
</dbReference>
<dbReference type="EMBL" id="AEVS01000102">
    <property type="protein sequence ID" value="EGA63977.1"/>
    <property type="molecule type" value="Genomic_DNA"/>
</dbReference>
<keyword evidence="1" id="KW-0812">Transmembrane</keyword>
<protein>
    <submittedName>
        <fullName evidence="2">Uncharacterized protein</fullName>
    </submittedName>
</protein>
<dbReference type="RefSeq" id="WP_006881227.1">
    <property type="nucleotide sequence ID" value="NZ_AEVS01000102.1"/>
</dbReference>
<comment type="caution">
    <text evidence="2">The sequence shown here is derived from an EMBL/GenBank/DDBJ whole genome shotgun (WGS) entry which is preliminary data.</text>
</comment>
<keyword evidence="1" id="KW-1133">Transmembrane helix</keyword>
<accession>E8LZF8</accession>
<evidence type="ECO:0000313" key="3">
    <source>
        <dbReference type="Proteomes" id="UP000004371"/>
    </source>
</evidence>
<keyword evidence="3" id="KW-1185">Reference proteome</keyword>
<dbReference type="STRING" id="945543.VIBR0546_21315"/>
<name>E8LZF8_9VIBR</name>
<keyword evidence="1" id="KW-0472">Membrane</keyword>